<sequence>MSPTLNKQASKERCAVEFATRKKSKTQRKKSKALSYRGLCFFCTLVKGKGQWTLKMSKQDYIQLRTLTDQFYVDNTGLEEALDGSNDGKVRGYGIVVIDLDGLVFGIPLRSHLNHKFGFVSERSEGVKKGLDYTKALLIQKDEYVSRVYKIPASEFIHINDNKEKIQEDFNKFVSRYIEAHNKNDANILRNYRYSTLKNYHKELGLED</sequence>
<dbReference type="InterPro" id="IPR049929">
    <property type="entry name" value="TenpN-like"/>
</dbReference>
<geneLocation type="plasmid" evidence="1">
    <name>pUCD5000</name>
</geneLocation>
<dbReference type="AlphaFoldDB" id="O68241"/>
<dbReference type="NCBIfam" id="NF047358">
    <property type="entry name" value="TenpIN"/>
    <property type="match status" value="1"/>
</dbReference>
<evidence type="ECO:0000313" key="1">
    <source>
        <dbReference type="EMBL" id="AAC17959.1"/>
    </source>
</evidence>
<dbReference type="RefSeq" id="WP_010890574.1">
    <property type="nucleotide sequence ID" value="NC_001898.1"/>
</dbReference>
<accession>O68241</accession>
<dbReference type="CDD" id="cd17493">
    <property type="entry name" value="toxin_TenpN"/>
    <property type="match status" value="1"/>
</dbReference>
<protein>
    <submittedName>
        <fullName evidence="1">Uncharacterized protein</fullName>
    </submittedName>
</protein>
<reference evidence="1" key="1">
    <citation type="journal article" date="1998" name="Plasmid">
        <title>Characterization of pUCD5000 involved in pink disease color formation by Pantoea citrea.</title>
        <authorList>
            <person name="Pujol C.J."/>
            <person name="Kado C.I."/>
        </authorList>
    </citation>
    <scope>NUCLEOTIDE SEQUENCE</scope>
    <source>
        <strain evidence="1">Pujol 1056R</strain>
        <plasmid evidence="1">pUCD5000</plasmid>
    </source>
</reference>
<name>O68241_9GAMM</name>
<keyword evidence="1" id="KW-0614">Plasmid</keyword>
<proteinExistence type="predicted"/>
<dbReference type="EMBL" id="AF022806">
    <property type="protein sequence ID" value="AAC17959.1"/>
    <property type="molecule type" value="Genomic_DNA"/>
</dbReference>
<organism evidence="1">
    <name type="scientific">Tatumella morbirosei</name>
    <dbReference type="NCBI Taxonomy" id="642227"/>
    <lineage>
        <taxon>Bacteria</taxon>
        <taxon>Pseudomonadati</taxon>
        <taxon>Pseudomonadota</taxon>
        <taxon>Gammaproteobacteria</taxon>
        <taxon>Enterobacterales</taxon>
        <taxon>Erwiniaceae</taxon>
        <taxon>Tatumella</taxon>
    </lineage>
</organism>